<dbReference type="InterPro" id="IPR027266">
    <property type="entry name" value="TrmE/GcvT-like"/>
</dbReference>
<dbReference type="AlphaFoldDB" id="A0A830H8N7"/>
<comment type="subcellular location">
    <subcellularLocation>
        <location evidence="1">Mitochondrion</location>
    </subcellularLocation>
</comment>
<dbReference type="PANTHER" id="PTHR22602">
    <property type="entry name" value="TRANSFERASE CAF17, MITOCHONDRIAL-RELATED"/>
    <property type="match status" value="1"/>
</dbReference>
<evidence type="ECO:0000256" key="1">
    <source>
        <dbReference type="ARBA" id="ARBA00004173"/>
    </source>
</evidence>
<comment type="caution">
    <text evidence="5">The sequence shown here is derived from an EMBL/GenBank/DDBJ whole genome shotgun (WGS) entry which is preliminary data.</text>
</comment>
<evidence type="ECO:0000256" key="2">
    <source>
        <dbReference type="ARBA" id="ARBA00022946"/>
    </source>
</evidence>
<name>A0A830H8N7_9CHLO</name>
<dbReference type="NCBIfam" id="TIGR03317">
    <property type="entry name" value="ygfZ_signature"/>
    <property type="match status" value="1"/>
</dbReference>
<protein>
    <recommendedName>
        <fullName evidence="4">CAF17 C-terminal domain-containing protein</fullName>
    </recommendedName>
</protein>
<dbReference type="SUPFAM" id="SSF103025">
    <property type="entry name" value="Folate-binding domain"/>
    <property type="match status" value="1"/>
</dbReference>
<dbReference type="InterPro" id="IPR017703">
    <property type="entry name" value="YgfZ/GCV_T_CS"/>
</dbReference>
<reference evidence="5" key="1">
    <citation type="submission" date="2020-10" db="EMBL/GenBank/DDBJ databases">
        <title>Unveiling of a novel bifunctional photoreceptor, Dualchrome1, isolated from a cosmopolitan green alga.</title>
        <authorList>
            <person name="Suzuki S."/>
            <person name="Kawachi M."/>
        </authorList>
    </citation>
    <scope>NUCLEOTIDE SEQUENCE</scope>
    <source>
        <strain evidence="5">NIES 2893</strain>
    </source>
</reference>
<dbReference type="PANTHER" id="PTHR22602:SF0">
    <property type="entry name" value="TRANSFERASE CAF17, MITOCHONDRIAL-RELATED"/>
    <property type="match status" value="1"/>
</dbReference>
<dbReference type="InterPro" id="IPR045179">
    <property type="entry name" value="YgfZ/GcvT"/>
</dbReference>
<feature type="domain" description="CAF17 C-terminal" evidence="4">
    <location>
        <begin position="212"/>
        <end position="305"/>
    </location>
</feature>
<sequence length="319" mass="35248">MTALLTRSRAVLSVAGVDTLRFLNGLLAQDVAPLALAGAKPVYSAVLDARGRLAHDIFVHATSDNSVFVDCDRTHADSLLKEWTRRRLRMKLTIEDASDDVSVVARLPEGGDEDVSGDLPDDPRRIPELGRRGIVQNSSIVSADDHSDDVMARQYMLRRWELGVAEGGEEMQYGTSLPLEMNVAGLNGVSFTKGCYIGQELTARTHFRGVVRKRIMPFELLGEKGLPLAVGTTLRRAGEAVQSTRRSRSDGEIFAYDAEAKRGLALVRLKSVADGTNLEPFDKDQDVESAVGLCELRVTRPSWWPAEWGREDEEEPRWS</sequence>
<evidence type="ECO:0000256" key="3">
    <source>
        <dbReference type="ARBA" id="ARBA00023128"/>
    </source>
</evidence>
<evidence type="ECO:0000313" key="5">
    <source>
        <dbReference type="EMBL" id="GHP03058.1"/>
    </source>
</evidence>
<accession>A0A830H8N7</accession>
<keyword evidence="6" id="KW-1185">Reference proteome</keyword>
<keyword evidence="2" id="KW-0809">Transit peptide</keyword>
<organism evidence="5 6">
    <name type="scientific">Pycnococcus provasolii</name>
    <dbReference type="NCBI Taxonomy" id="41880"/>
    <lineage>
        <taxon>Eukaryota</taxon>
        <taxon>Viridiplantae</taxon>
        <taxon>Chlorophyta</taxon>
        <taxon>Pseudoscourfieldiophyceae</taxon>
        <taxon>Pseudoscourfieldiales</taxon>
        <taxon>Pycnococcaceae</taxon>
        <taxon>Pycnococcus</taxon>
    </lineage>
</organism>
<evidence type="ECO:0000259" key="4">
    <source>
        <dbReference type="Pfam" id="PF25455"/>
    </source>
</evidence>
<dbReference type="EMBL" id="BNJQ01000004">
    <property type="protein sequence ID" value="GHP03058.1"/>
    <property type="molecule type" value="Genomic_DNA"/>
</dbReference>
<proteinExistence type="predicted"/>
<keyword evidence="3" id="KW-0496">Mitochondrion</keyword>
<dbReference type="Gene3D" id="3.30.1360.120">
    <property type="entry name" value="Probable tRNA modification gtpase trme, domain 1"/>
    <property type="match status" value="2"/>
</dbReference>
<gene>
    <name evidence="5" type="ORF">PPROV_000181400</name>
</gene>
<dbReference type="Pfam" id="PF25455">
    <property type="entry name" value="Beta-barrel_CAF17_C"/>
    <property type="match status" value="1"/>
</dbReference>
<dbReference type="GO" id="GO:0016226">
    <property type="term" value="P:iron-sulfur cluster assembly"/>
    <property type="evidence" value="ECO:0007669"/>
    <property type="project" value="TreeGrafter"/>
</dbReference>
<dbReference type="Proteomes" id="UP000660262">
    <property type="component" value="Unassembled WGS sequence"/>
</dbReference>
<dbReference type="GO" id="GO:0005759">
    <property type="term" value="C:mitochondrial matrix"/>
    <property type="evidence" value="ECO:0007669"/>
    <property type="project" value="TreeGrafter"/>
</dbReference>
<dbReference type="OrthoDB" id="191995at2759"/>
<evidence type="ECO:0000313" key="6">
    <source>
        <dbReference type="Proteomes" id="UP000660262"/>
    </source>
</evidence>
<dbReference type="InterPro" id="IPR057460">
    <property type="entry name" value="CAF17_C"/>
</dbReference>